<accession>B0C069</accession>
<evidence type="ECO:0008006" key="5">
    <source>
        <dbReference type="Google" id="ProtNLM"/>
    </source>
</evidence>
<dbReference type="HOGENOM" id="CLU_101369_1_1_3"/>
<proteinExistence type="predicted"/>
<protein>
    <recommendedName>
        <fullName evidence="5">Circadian oscillating protein COP23</fullName>
    </recommendedName>
</protein>
<name>B0C069_ACAM1</name>
<dbReference type="KEGG" id="amr:AM1_3422"/>
<keyword evidence="4" id="KW-1185">Reference proteome</keyword>
<dbReference type="AlphaFoldDB" id="B0C069"/>
<feature type="chain" id="PRO_5002748209" description="Circadian oscillating protein COP23" evidence="2">
    <location>
        <begin position="22"/>
        <end position="193"/>
    </location>
</feature>
<organism evidence="3 4">
    <name type="scientific">Acaryochloris marina (strain MBIC 11017)</name>
    <dbReference type="NCBI Taxonomy" id="329726"/>
    <lineage>
        <taxon>Bacteria</taxon>
        <taxon>Bacillati</taxon>
        <taxon>Cyanobacteriota</taxon>
        <taxon>Cyanophyceae</taxon>
        <taxon>Acaryochloridales</taxon>
        <taxon>Acaryochloridaceae</taxon>
        <taxon>Acaryochloris</taxon>
    </lineage>
</organism>
<dbReference type="Pfam" id="PF14218">
    <property type="entry name" value="COP23"/>
    <property type="match status" value="1"/>
</dbReference>
<dbReference type="EMBL" id="CP000828">
    <property type="protein sequence ID" value="ABW28416.1"/>
    <property type="molecule type" value="Genomic_DNA"/>
</dbReference>
<feature type="compositionally biased region" description="Polar residues" evidence="1">
    <location>
        <begin position="164"/>
        <end position="174"/>
    </location>
</feature>
<dbReference type="STRING" id="329726.AM1_3422"/>
<evidence type="ECO:0000256" key="1">
    <source>
        <dbReference type="SAM" id="MobiDB-lite"/>
    </source>
</evidence>
<keyword evidence="2" id="KW-0732">Signal</keyword>
<dbReference type="eggNOG" id="COG2335">
    <property type="taxonomic scope" value="Bacteria"/>
</dbReference>
<sequence length="193" mass="20478">MIALSVVAGATLVMGAQPAQAGEARFSCALGSGTPTTMAKTKRGYVPVIRWTSEYFGASGWSPEARCAEVTDRFNSYYQKDTLNFLTTGRMNRQSVVCVANYNGGPCSGLLFTLKPGSNPGRTLQQLLSVRVGASGPLNESTARVYIDMEDFLSKAPVEKEAGATQSTPQPKIESTTPSSTTTPAATKPLGLW</sequence>
<evidence type="ECO:0000313" key="4">
    <source>
        <dbReference type="Proteomes" id="UP000000268"/>
    </source>
</evidence>
<feature type="compositionally biased region" description="Low complexity" evidence="1">
    <location>
        <begin position="175"/>
        <end position="187"/>
    </location>
</feature>
<evidence type="ECO:0000256" key="2">
    <source>
        <dbReference type="SAM" id="SignalP"/>
    </source>
</evidence>
<gene>
    <name evidence="3" type="ordered locus">AM1_3422</name>
</gene>
<evidence type="ECO:0000313" key="3">
    <source>
        <dbReference type="EMBL" id="ABW28416.1"/>
    </source>
</evidence>
<dbReference type="InterPro" id="IPR025478">
    <property type="entry name" value="COP23"/>
</dbReference>
<reference evidence="3 4" key="1">
    <citation type="journal article" date="2008" name="Proc. Natl. Acad. Sci. U.S.A.">
        <title>Niche adaptation and genome expansion in the chlorophyll d-producing cyanobacterium Acaryochloris marina.</title>
        <authorList>
            <person name="Swingley W.D."/>
            <person name="Chen M."/>
            <person name="Cheung P.C."/>
            <person name="Conrad A.L."/>
            <person name="Dejesa L.C."/>
            <person name="Hao J."/>
            <person name="Honchak B.M."/>
            <person name="Karbach L.E."/>
            <person name="Kurdoglu A."/>
            <person name="Lahiri S."/>
            <person name="Mastrian S.D."/>
            <person name="Miyashita H."/>
            <person name="Page L."/>
            <person name="Ramakrishna P."/>
            <person name="Satoh S."/>
            <person name="Sattley W.M."/>
            <person name="Shimada Y."/>
            <person name="Taylor H.L."/>
            <person name="Tomo T."/>
            <person name="Tsuchiya T."/>
            <person name="Wang Z.T."/>
            <person name="Raymond J."/>
            <person name="Mimuro M."/>
            <person name="Blankenship R.E."/>
            <person name="Touchman J.W."/>
        </authorList>
    </citation>
    <scope>NUCLEOTIDE SEQUENCE [LARGE SCALE GENOMIC DNA]</scope>
    <source>
        <strain evidence="4">MBIC 11017</strain>
    </source>
</reference>
<feature type="region of interest" description="Disordered" evidence="1">
    <location>
        <begin position="159"/>
        <end position="193"/>
    </location>
</feature>
<dbReference type="Proteomes" id="UP000000268">
    <property type="component" value="Chromosome"/>
</dbReference>
<feature type="signal peptide" evidence="2">
    <location>
        <begin position="1"/>
        <end position="21"/>
    </location>
</feature>